<dbReference type="InterPro" id="IPR015943">
    <property type="entry name" value="WD40/YVTN_repeat-like_dom_sf"/>
</dbReference>
<accession>M5CDN7</accession>
<dbReference type="Gene3D" id="2.130.10.10">
    <property type="entry name" value="YVTN repeat-like/Quinoprotein amine dehydrogenase"/>
    <property type="match status" value="4"/>
</dbReference>
<feature type="compositionally biased region" description="Low complexity" evidence="4">
    <location>
        <begin position="22"/>
        <end position="32"/>
    </location>
</feature>
<dbReference type="EMBL" id="CAOJ01012403">
    <property type="protein sequence ID" value="CCO33977.1"/>
    <property type="molecule type" value="Genomic_DNA"/>
</dbReference>
<dbReference type="PANTHER" id="PTHR19879:SF9">
    <property type="entry name" value="TRANSCRIPTION INITIATION FACTOR TFIID SUBUNIT 5"/>
    <property type="match status" value="1"/>
</dbReference>
<gene>
    <name evidence="6" type="ORF">BN14_08068</name>
</gene>
<dbReference type="Pfam" id="PF00400">
    <property type="entry name" value="WD40"/>
    <property type="match status" value="7"/>
</dbReference>
<dbReference type="GO" id="GO:0016251">
    <property type="term" value="F:RNA polymerase II general transcription initiation factor activity"/>
    <property type="evidence" value="ECO:0007669"/>
    <property type="project" value="TreeGrafter"/>
</dbReference>
<dbReference type="SMART" id="SM00320">
    <property type="entry name" value="WD40"/>
    <property type="match status" value="9"/>
</dbReference>
<organism evidence="6 7">
    <name type="scientific">Thanatephorus cucumeris (strain AG1-IB / isolate 7/3/14)</name>
    <name type="common">Lettuce bottom rot fungus</name>
    <name type="synonym">Rhizoctonia solani</name>
    <dbReference type="NCBI Taxonomy" id="1108050"/>
    <lineage>
        <taxon>Eukaryota</taxon>
        <taxon>Fungi</taxon>
        <taxon>Dikarya</taxon>
        <taxon>Basidiomycota</taxon>
        <taxon>Agaricomycotina</taxon>
        <taxon>Agaricomycetes</taxon>
        <taxon>Cantharellales</taxon>
        <taxon>Ceratobasidiaceae</taxon>
        <taxon>Rhizoctonia</taxon>
        <taxon>Rhizoctonia solani AG-1</taxon>
    </lineage>
</organism>
<feature type="compositionally biased region" description="Polar residues" evidence="4">
    <location>
        <begin position="71"/>
        <end position="84"/>
    </location>
</feature>
<keyword evidence="2" id="KW-0677">Repeat</keyword>
<evidence type="ECO:0000256" key="1">
    <source>
        <dbReference type="ARBA" id="ARBA00022574"/>
    </source>
</evidence>
<dbReference type="Pfam" id="PF24883">
    <property type="entry name" value="NPHP3_N"/>
    <property type="match status" value="1"/>
</dbReference>
<dbReference type="InterPro" id="IPR056884">
    <property type="entry name" value="NPHP3-like_N"/>
</dbReference>
<dbReference type="InterPro" id="IPR059179">
    <property type="entry name" value="MLKL-like_MCAfunc"/>
</dbReference>
<evidence type="ECO:0000256" key="2">
    <source>
        <dbReference type="ARBA" id="ARBA00022737"/>
    </source>
</evidence>
<evidence type="ECO:0000256" key="4">
    <source>
        <dbReference type="SAM" id="MobiDB-lite"/>
    </source>
</evidence>
<protein>
    <submittedName>
        <fullName evidence="6">Vegetative incompatibility protein HET-E-1</fullName>
    </submittedName>
</protein>
<dbReference type="InterPro" id="IPR001680">
    <property type="entry name" value="WD40_rpt"/>
</dbReference>
<dbReference type="InterPro" id="IPR027417">
    <property type="entry name" value="P-loop_NTPase"/>
</dbReference>
<evidence type="ECO:0000256" key="3">
    <source>
        <dbReference type="SAM" id="Coils"/>
    </source>
</evidence>
<feature type="compositionally biased region" description="Basic and acidic residues" evidence="4">
    <location>
        <begin position="49"/>
        <end position="58"/>
    </location>
</feature>
<dbReference type="Proteomes" id="UP000012065">
    <property type="component" value="Unassembled WGS sequence"/>
</dbReference>
<sequence>MNDNPKSKREKVKGWFRRHLRVSSSSSVSESSTQLPSRSRLSVASEPVNDVHKADKTIGEQSTAPLAGQDAATSQSKSPPSVTSADHLGPLPSSPRNDTAISTTATQVPLVEHDTRSEPPPSTVTPQTATEQSSLPTDEGSVPLVGSAPATGTNKAWEGLRSSLKKLADTSRAVPPIVDAVKVILDCFDTIEAAAKNQQDYQDLATELESLSETLAEHVHKMPSEAVSKSVSGVARGIERQAEEIKIKKERGTGRRLWAAGSDQEDVVRRYRRIQSLFRQLQANLSMNTWSNTHNLLLNERLEALRPEKQAMYDSGLSTTVGRRACTEGTRKQVLSDLVNWVYDKNAPAVYWMNGMAGTGKTTIAYSFSEWLEQHDLLAGSFFCTRTSASCKSAGRIIPTVVYQLARYSAWFQCALYDVLNAGSDAGSKIIRKQFEWLLKEPLQKTLSKREGVMLDNLVVVIDALDECDDQNEVTMLLNTLFEYIPQLRLKVFVTSRPEPGIQARMAAYPELRQVIRLHDIEQSMVTADIELYLTSELGFMLPGLSAEDLEQLVQQSGVLFIYAATLVRYIKPQGLQANSHKRLRSLFHLAPGTGKQHAPIDRLYMAILVSVFEDSEREEDETADIRAVLRAVLFAQEPIGVPTIAKLAGIDDHTRVDDALNPLWSVLHLSESTSLVSTLHASFPDFMFKQARSGHYFCDIDEHGPALAKRCFGIMRDELRFNICDLPSSFIPDDKIDGLQERIKEKISAPLAYACGYWAMHLSAVTRSGEVMEEVGEFFQDRLLFWMEVMSVRQRLLVGIHGLLSVKQWVTKAGPTSTKLGLIVEDAINFYTSYTASPASGCTPHIYISLLPLCPRSSSVHTHYSPRMQGLLDLRGSLMDRRETAALATWTIGSGVNSVAYSPDGSRVAVGCSDGSVSIRNAYDGTLLAGPLQGHTNYVPSVVFSGDGRLVASGSYDRTIRVWDVRSGSLAAGPLQGHTECVNSVSFSPDSTRIVSGSDDRTIRVWRATDGALLLGPLHGHTGGVNCVTVSPDGTLIASASSDKTIRLWHSHDGTPAASPLLGHTDEVSCVTFTPDGTRLVSASSDWTVRVWRVSDGSAVTSPFQGHTEGVTSVAVSGDGTLVASGSYDCTVRVWRLGDGTPAAGPFAGHTGLIRSVVYAPDGTRAISGSDDGTMRAWNVREGLVPAASERPPLSWLKRLCFSSDGAHVVTESDDNGIQMWSVADGTCQPASVDIRPLPPPSQNSSPDGLYTAERDEYGKLVQVTRAADGAAVAGPFDDTPLVLVFSDDSASVIVGFEDGRIEVVDLQSGRAGVHLRSADDNWVCMIAQSPDRSLLASVDLKTLSSRTLRIWNMLGPTLVLESTVNPPLTFALVQNLSRVYDNCHMGKDGWLVNSNDDMILWLPSEIASMGLSPFVSLIITEEEVLQVPRQKLLVGSRWKECYVQG</sequence>
<dbReference type="CDD" id="cd21037">
    <property type="entry name" value="MLKL_NTD"/>
    <property type="match status" value="1"/>
</dbReference>
<evidence type="ECO:0000313" key="6">
    <source>
        <dbReference type="EMBL" id="CCO33977.1"/>
    </source>
</evidence>
<comment type="caution">
    <text evidence="6">The sequence shown here is derived from an EMBL/GenBank/DDBJ whole genome shotgun (WGS) entry which is preliminary data.</text>
</comment>
<dbReference type="InterPro" id="IPR020472">
    <property type="entry name" value="WD40_PAC1"/>
</dbReference>
<dbReference type="SUPFAM" id="SSF52540">
    <property type="entry name" value="P-loop containing nucleoside triphosphate hydrolases"/>
    <property type="match status" value="1"/>
</dbReference>
<evidence type="ECO:0000259" key="5">
    <source>
        <dbReference type="Pfam" id="PF24883"/>
    </source>
</evidence>
<keyword evidence="1" id="KW-0853">WD repeat</keyword>
<proteinExistence type="predicted"/>
<dbReference type="InterPro" id="IPR036322">
    <property type="entry name" value="WD40_repeat_dom_sf"/>
</dbReference>
<dbReference type="Gene3D" id="3.40.50.300">
    <property type="entry name" value="P-loop containing nucleotide triphosphate hydrolases"/>
    <property type="match status" value="1"/>
</dbReference>
<dbReference type="PRINTS" id="PR00320">
    <property type="entry name" value="GPROTEINBRPT"/>
</dbReference>
<dbReference type="SUPFAM" id="SSF82171">
    <property type="entry name" value="DPP6 N-terminal domain-like"/>
    <property type="match status" value="1"/>
</dbReference>
<dbReference type="PROSITE" id="PS00678">
    <property type="entry name" value="WD_REPEATS_1"/>
    <property type="match status" value="2"/>
</dbReference>
<dbReference type="GO" id="GO:0006367">
    <property type="term" value="P:transcription initiation at RNA polymerase II promoter"/>
    <property type="evidence" value="ECO:0007669"/>
    <property type="project" value="TreeGrafter"/>
</dbReference>
<dbReference type="GO" id="GO:0005669">
    <property type="term" value="C:transcription factor TFIID complex"/>
    <property type="evidence" value="ECO:0007669"/>
    <property type="project" value="TreeGrafter"/>
</dbReference>
<dbReference type="HOGENOM" id="CLU_000288_6_3_1"/>
<feature type="region of interest" description="Disordered" evidence="4">
    <location>
        <begin position="1"/>
        <end position="154"/>
    </location>
</feature>
<dbReference type="PANTHER" id="PTHR19879">
    <property type="entry name" value="TRANSCRIPTION INITIATION FACTOR TFIID"/>
    <property type="match status" value="1"/>
</dbReference>
<feature type="domain" description="Nephrocystin 3-like N-terminal" evidence="5">
    <location>
        <begin position="338"/>
        <end position="497"/>
    </location>
</feature>
<dbReference type="CDD" id="cd00200">
    <property type="entry name" value="WD40"/>
    <property type="match status" value="1"/>
</dbReference>
<feature type="compositionally biased region" description="Polar residues" evidence="4">
    <location>
        <begin position="94"/>
        <end position="107"/>
    </location>
</feature>
<name>M5CDN7_THACB</name>
<reference evidence="6 7" key="1">
    <citation type="journal article" date="2013" name="J. Biotechnol.">
        <title>Establishment and interpretation of the genome sequence of the phytopathogenic fungus Rhizoctonia solani AG1-IB isolate 7/3/14.</title>
        <authorList>
            <person name="Wibberg D.W."/>
            <person name="Jelonek L.J."/>
            <person name="Rupp O.R."/>
            <person name="Hennig M.H."/>
            <person name="Eikmeyer F.E."/>
            <person name="Goesmann A.G."/>
            <person name="Hartmann A.H."/>
            <person name="Borriss R.B."/>
            <person name="Grosch R.G."/>
            <person name="Puehler A.P."/>
            <person name="Schlueter A.S."/>
        </authorList>
    </citation>
    <scope>NUCLEOTIDE SEQUENCE [LARGE SCALE GENOMIC DNA]</scope>
    <source>
        <strain evidence="7">AG1-IB / isolate 7/3/14</strain>
    </source>
</reference>
<feature type="compositionally biased region" description="Polar residues" evidence="4">
    <location>
        <begin position="33"/>
        <end position="42"/>
    </location>
</feature>
<dbReference type="InterPro" id="IPR019775">
    <property type="entry name" value="WD40_repeat_CS"/>
</dbReference>
<feature type="coiled-coil region" evidence="3">
    <location>
        <begin position="194"/>
        <end position="221"/>
    </location>
</feature>
<feature type="compositionally biased region" description="Basic residues" evidence="4">
    <location>
        <begin position="8"/>
        <end position="21"/>
    </location>
</feature>
<evidence type="ECO:0000313" key="7">
    <source>
        <dbReference type="Proteomes" id="UP000012065"/>
    </source>
</evidence>
<feature type="compositionally biased region" description="Polar residues" evidence="4">
    <location>
        <begin position="124"/>
        <end position="136"/>
    </location>
</feature>
<keyword evidence="3" id="KW-0175">Coiled coil</keyword>
<dbReference type="SUPFAM" id="SSF50978">
    <property type="entry name" value="WD40 repeat-like"/>
    <property type="match status" value="1"/>
</dbReference>